<sequence>MTLTPEFLDANYVERDGVRLAYGDVGPKDGPVVFLVHGLAASGMQFTADAHFFAKWGYRVIVPDLRGHGRSSAPTGKKSEDFSIAEMAKDIIAIADHIEASVFHYVGNSLGGILALWALKEHGARFRSFASFGTSYSLRTPEAGVGLLKWIYKLLGPNLIGRIGAVGTTKNKAARPIVRAMLTAIDIDVVTQIVGHVGNYNLIDNALAYPGPIMLLRCGHDKSVNSALGPTLSKMKSQDDFTLIEVPDGGHCANLDATDRVRQYLLEFWQTTEQNER</sequence>
<dbReference type="Gene3D" id="3.40.50.1820">
    <property type="entry name" value="alpha/beta hydrolase"/>
    <property type="match status" value="1"/>
</dbReference>
<dbReference type="RefSeq" id="WP_117396598.1">
    <property type="nucleotide sequence ID" value="NZ_CP021330.1"/>
</dbReference>
<dbReference type="GO" id="GO:0016787">
    <property type="term" value="F:hydrolase activity"/>
    <property type="evidence" value="ECO:0007669"/>
    <property type="project" value="UniProtKB-KW"/>
</dbReference>
<dbReference type="STRING" id="1122213.GCA_000423365_01089"/>
<dbReference type="AlphaFoldDB" id="A0A2R4MIJ7"/>
<dbReference type="KEGG" id="mmyr:MXMO3_03327"/>
<proteinExistence type="predicted"/>
<evidence type="ECO:0000313" key="4">
    <source>
        <dbReference type="Proteomes" id="UP000258927"/>
    </source>
</evidence>
<dbReference type="PRINTS" id="PR00111">
    <property type="entry name" value="ABHYDROLASE"/>
</dbReference>
<dbReference type="InterPro" id="IPR000073">
    <property type="entry name" value="AB_hydrolase_1"/>
</dbReference>
<dbReference type="InterPro" id="IPR000639">
    <property type="entry name" value="Epox_hydrolase-like"/>
</dbReference>
<organism evidence="3 4">
    <name type="scientific">Maritalea myrionectae</name>
    <dbReference type="NCBI Taxonomy" id="454601"/>
    <lineage>
        <taxon>Bacteria</taxon>
        <taxon>Pseudomonadati</taxon>
        <taxon>Pseudomonadota</taxon>
        <taxon>Alphaproteobacteria</taxon>
        <taxon>Hyphomicrobiales</taxon>
        <taxon>Devosiaceae</taxon>
        <taxon>Maritalea</taxon>
    </lineage>
</organism>
<dbReference type="EMBL" id="CP021330">
    <property type="protein sequence ID" value="AVX05832.1"/>
    <property type="molecule type" value="Genomic_DNA"/>
</dbReference>
<keyword evidence="4" id="KW-1185">Reference proteome</keyword>
<feature type="domain" description="AB hydrolase-1" evidence="2">
    <location>
        <begin position="31"/>
        <end position="137"/>
    </location>
</feature>
<keyword evidence="1" id="KW-0378">Hydrolase</keyword>
<evidence type="ECO:0000259" key="2">
    <source>
        <dbReference type="Pfam" id="PF00561"/>
    </source>
</evidence>
<dbReference type="InterPro" id="IPR029058">
    <property type="entry name" value="AB_hydrolase_fold"/>
</dbReference>
<evidence type="ECO:0000256" key="1">
    <source>
        <dbReference type="ARBA" id="ARBA00022801"/>
    </source>
</evidence>
<dbReference type="PANTHER" id="PTHR43798">
    <property type="entry name" value="MONOACYLGLYCEROL LIPASE"/>
    <property type="match status" value="1"/>
</dbReference>
<protein>
    <submittedName>
        <fullName evidence="3">Haloalkane dehalogenase</fullName>
    </submittedName>
</protein>
<dbReference type="InterPro" id="IPR050266">
    <property type="entry name" value="AB_hydrolase_sf"/>
</dbReference>
<evidence type="ECO:0000313" key="3">
    <source>
        <dbReference type="EMBL" id="AVX05832.1"/>
    </source>
</evidence>
<gene>
    <name evidence="3" type="ORF">MXMO3_03327</name>
</gene>
<dbReference type="Proteomes" id="UP000258927">
    <property type="component" value="Chromosome"/>
</dbReference>
<dbReference type="SUPFAM" id="SSF53474">
    <property type="entry name" value="alpha/beta-Hydrolases"/>
    <property type="match status" value="1"/>
</dbReference>
<reference evidence="3 4" key="1">
    <citation type="submission" date="2017-05" db="EMBL/GenBank/DDBJ databases">
        <title>Genome Analysis of Maritalea myrionectae HL2708#5.</title>
        <authorList>
            <consortium name="Cotde Inc.-PKNU"/>
            <person name="Jang D."/>
            <person name="Oh H.-M."/>
        </authorList>
    </citation>
    <scope>NUCLEOTIDE SEQUENCE [LARGE SCALE GENOMIC DNA]</scope>
    <source>
        <strain evidence="3 4">HL2708#5</strain>
    </source>
</reference>
<dbReference type="PANTHER" id="PTHR43798:SF31">
    <property type="entry name" value="AB HYDROLASE SUPERFAMILY PROTEIN YCLE"/>
    <property type="match status" value="1"/>
</dbReference>
<dbReference type="PRINTS" id="PR00412">
    <property type="entry name" value="EPOXHYDRLASE"/>
</dbReference>
<name>A0A2R4MIJ7_9HYPH</name>
<dbReference type="GO" id="GO:0016020">
    <property type="term" value="C:membrane"/>
    <property type="evidence" value="ECO:0007669"/>
    <property type="project" value="TreeGrafter"/>
</dbReference>
<dbReference type="Pfam" id="PF00561">
    <property type="entry name" value="Abhydrolase_1"/>
    <property type="match status" value="1"/>
</dbReference>
<accession>A0A2R4MIJ7</accession>